<dbReference type="InterPro" id="IPR022712">
    <property type="entry name" value="Beta_Casp"/>
</dbReference>
<dbReference type="CDD" id="cd16295">
    <property type="entry name" value="TTHA0252-CPSF-like_MBL-fold"/>
    <property type="match status" value="1"/>
</dbReference>
<dbReference type="InterPro" id="IPR011108">
    <property type="entry name" value="RMMBL"/>
</dbReference>
<dbReference type="InterPro" id="IPR036866">
    <property type="entry name" value="RibonucZ/Hydroxyglut_hydro"/>
</dbReference>
<proteinExistence type="predicted"/>
<feature type="domain" description="Beta-Casp" evidence="3">
    <location>
        <begin position="250"/>
        <end position="410"/>
    </location>
</feature>
<dbReference type="InterPro" id="IPR001279">
    <property type="entry name" value="Metallo-B-lactamas"/>
</dbReference>
<dbReference type="Pfam" id="PF07521">
    <property type="entry name" value="RMMBL"/>
    <property type="match status" value="1"/>
</dbReference>
<protein>
    <submittedName>
        <fullName evidence="4">Metallo-beta-lactamase family protein</fullName>
    </submittedName>
</protein>
<reference evidence="5" key="1">
    <citation type="submission" date="2016-10" db="EMBL/GenBank/DDBJ databases">
        <authorList>
            <person name="Varghese N."/>
            <person name="Submissions S."/>
        </authorList>
    </citation>
    <scope>NUCLEOTIDE SEQUENCE [LARGE SCALE GENOMIC DNA]</scope>
    <source>
        <strain evidence="5">LMG 22563</strain>
    </source>
</reference>
<evidence type="ECO:0000256" key="1">
    <source>
        <dbReference type="ARBA" id="ARBA00022801"/>
    </source>
</evidence>
<dbReference type="SUPFAM" id="SSF56281">
    <property type="entry name" value="Metallo-hydrolase/oxidoreductase"/>
    <property type="match status" value="1"/>
</dbReference>
<dbReference type="PANTHER" id="PTHR11203">
    <property type="entry name" value="CLEAVAGE AND POLYADENYLATION SPECIFICITY FACTOR FAMILY MEMBER"/>
    <property type="match status" value="1"/>
</dbReference>
<dbReference type="RefSeq" id="WP_074884793.1">
    <property type="nucleotide sequence ID" value="NZ_FORC01000002.1"/>
</dbReference>
<dbReference type="OrthoDB" id="9803916at2"/>
<evidence type="ECO:0000313" key="5">
    <source>
        <dbReference type="Proteomes" id="UP000183018"/>
    </source>
</evidence>
<dbReference type="GO" id="GO:0016787">
    <property type="term" value="F:hydrolase activity"/>
    <property type="evidence" value="ECO:0007669"/>
    <property type="project" value="UniProtKB-KW"/>
</dbReference>
<dbReference type="Pfam" id="PF00753">
    <property type="entry name" value="Lactamase_B"/>
    <property type="match status" value="1"/>
</dbReference>
<dbReference type="Proteomes" id="UP000183018">
    <property type="component" value="Unassembled WGS sequence"/>
</dbReference>
<dbReference type="EMBL" id="FORC01000002">
    <property type="protein sequence ID" value="SFI78025.1"/>
    <property type="molecule type" value="Genomic_DNA"/>
</dbReference>
<dbReference type="PANTHER" id="PTHR11203:SF37">
    <property type="entry name" value="INTEGRATOR COMPLEX SUBUNIT 11"/>
    <property type="match status" value="1"/>
</dbReference>
<dbReference type="Gene3D" id="3.60.15.10">
    <property type="entry name" value="Ribonuclease Z/Hydroxyacylglutathione hydrolase-like"/>
    <property type="match status" value="1"/>
</dbReference>
<dbReference type="GO" id="GO:0004521">
    <property type="term" value="F:RNA endonuclease activity"/>
    <property type="evidence" value="ECO:0007669"/>
    <property type="project" value="TreeGrafter"/>
</dbReference>
<accession>A0A1I3L0V6</accession>
<dbReference type="Pfam" id="PF10996">
    <property type="entry name" value="Beta-Casp"/>
    <property type="match status" value="1"/>
</dbReference>
<dbReference type="SMART" id="SM00849">
    <property type="entry name" value="Lactamase_B"/>
    <property type="match status" value="1"/>
</dbReference>
<evidence type="ECO:0000313" key="4">
    <source>
        <dbReference type="EMBL" id="SFI78025.1"/>
    </source>
</evidence>
<sequence>MEYPHITHHGAQNGVTGSCHQLHITQHSSVLVDCGLFQGADTSPLGARADHQRIEFPLDGIHALIVTHVHADHVGRIPYLLAAGFKGPILCSEPSAKLLPIVLEDAFKLTFSRDQKQVERYLKQVQERIIALPYDHWFTLHDDEGLHAKVRLQRAAHMLGSAYVEIDVQYRPGEASTRIVFSGDLGAPGAPILKPCVLPRRADILVLESTYGDRLHEDRSTRRQRLEQVIEHALANNGTVLIPAFSVGRTQELLYELEDIIHSKKLGTTAAPDATVGAGHARENPEATPNDQIEVDWPHLPIILDSPLASRFTQAYRELKDHWNEEAQARVQSGRRPLAFEQLITVDSHADHQKILNHLVSSARPAIVIAGNGMCSSGRIVNYLKAMLGDPRHDVLFVGFQARGTPGHAIQSFGPRNGYVEFDGQRYEIRAGVHSIGGYSAHADQAGLVEFVTAMEQWPGEIRLVHGEEGAKAELSEKLEDRYRARKLLIKIKGAKASLSDESAGELPG</sequence>
<name>A0A1I3L0V6_9GAMM</name>
<dbReference type="SMART" id="SM01027">
    <property type="entry name" value="Beta-Casp"/>
    <property type="match status" value="1"/>
</dbReference>
<evidence type="ECO:0000259" key="3">
    <source>
        <dbReference type="SMART" id="SM01027"/>
    </source>
</evidence>
<dbReference type="Gene3D" id="3.40.50.10890">
    <property type="match status" value="1"/>
</dbReference>
<gene>
    <name evidence="4" type="ORF">SAMN05216602_2815</name>
</gene>
<keyword evidence="1" id="KW-0378">Hydrolase</keyword>
<feature type="domain" description="Metallo-beta-lactamase" evidence="2">
    <location>
        <begin position="16"/>
        <end position="232"/>
    </location>
</feature>
<dbReference type="AlphaFoldDB" id="A0A1I3L0V6"/>
<keyword evidence="5" id="KW-1185">Reference proteome</keyword>
<dbReference type="STRING" id="289370.SAMN05216602_2815"/>
<organism evidence="4 5">
    <name type="scientific">Phytopseudomonas argentinensis</name>
    <dbReference type="NCBI Taxonomy" id="289370"/>
    <lineage>
        <taxon>Bacteria</taxon>
        <taxon>Pseudomonadati</taxon>
        <taxon>Pseudomonadota</taxon>
        <taxon>Gammaproteobacteria</taxon>
        <taxon>Pseudomonadales</taxon>
        <taxon>Pseudomonadaceae</taxon>
        <taxon>Phytopseudomonas</taxon>
    </lineage>
</organism>
<dbReference type="InterPro" id="IPR050698">
    <property type="entry name" value="MBL"/>
</dbReference>
<evidence type="ECO:0000259" key="2">
    <source>
        <dbReference type="SMART" id="SM00849"/>
    </source>
</evidence>